<dbReference type="InterPro" id="IPR008979">
    <property type="entry name" value="Galactose-bd-like_sf"/>
</dbReference>
<evidence type="ECO:0000313" key="11">
    <source>
        <dbReference type="Proteomes" id="UP000186917"/>
    </source>
</evidence>
<evidence type="ECO:0000313" key="10">
    <source>
        <dbReference type="EMBL" id="SIT34160.1"/>
    </source>
</evidence>
<dbReference type="Gene3D" id="2.60.120.260">
    <property type="entry name" value="Galactose-binding domain-like"/>
    <property type="match status" value="1"/>
</dbReference>
<dbReference type="STRING" id="477680.SAMN05421788_11517"/>
<dbReference type="GO" id="GO:0004553">
    <property type="term" value="F:hydrolase activity, hydrolyzing O-glycosyl compounds"/>
    <property type="evidence" value="ECO:0007669"/>
    <property type="project" value="InterPro"/>
</dbReference>
<gene>
    <name evidence="10" type="ORF">SAMN05421788_11517</name>
</gene>
<dbReference type="SUPFAM" id="SSF51445">
    <property type="entry name" value="(Trans)glycosidases"/>
    <property type="match status" value="1"/>
</dbReference>
<evidence type="ECO:0000259" key="8">
    <source>
        <dbReference type="Pfam" id="PF16355"/>
    </source>
</evidence>
<evidence type="ECO:0000259" key="7">
    <source>
        <dbReference type="Pfam" id="PF02837"/>
    </source>
</evidence>
<evidence type="ECO:0000256" key="2">
    <source>
        <dbReference type="ARBA" id="ARBA00022801"/>
    </source>
</evidence>
<name>A0A1N7RG87_9BACT</name>
<keyword evidence="3" id="KW-0326">Glycosidase</keyword>
<dbReference type="Pfam" id="PF00703">
    <property type="entry name" value="Glyco_hydro_2"/>
    <property type="match status" value="1"/>
</dbReference>
<dbReference type="PANTHER" id="PTHR42732:SF1">
    <property type="entry name" value="BETA-MANNOSIDASE"/>
    <property type="match status" value="1"/>
</dbReference>
<keyword evidence="4" id="KW-0732">Signal</keyword>
<dbReference type="SUPFAM" id="SSF49785">
    <property type="entry name" value="Galactose-binding domain-like"/>
    <property type="match status" value="1"/>
</dbReference>
<sequence>MKKIIYLFAILTASVAQAQNNALFDEGWLFYRGDTANAQEPKLNDKSWRTLNLPHDWSMEDLPGTGSPFSPDAISGVSGGFTTGGTGWYRKRFTVNATDIHKQLYLQFDGVYMNADVWLNGVHLGCHPYGYTSFWFNLAGKVKAGENVLAVRVNNEGKNSRWYSGSGIYRHVWLRAAAPVHIAQWGTVITTPQVSAENATVAVKVDVINKTAKASQVQVVATLYAPDRKVAGKATITQRIANEGKQVFSLQVPVQHPQLWNTDNPVLYTAVTEVLLNGQRTDASTIPVGIRSITYDAVKGFCVNGKMIKLQGGCVHHDNGALGAKALDRAEERRVQLLKASGFNAIRCSHNPPSPAFLDACDREGMLVIDEAFDMWGDKKNKQDYHLYFKDWWQRDVESMLYRDRNHPSIVMWSTGNEIPNRDKPEVVMVAKMLADHIRSIDNTRPVTCGVNGIEENEDPFIASLDIAGYNYARDKYEYDHQRLPQRVMFATESFAKEAFEYWREVQKHSWVIGDFVWTAFDHIGEASIGWLGYPQNKNFYPWNLAYCGDIDICGWKRPQSYYRDAVWKPNQLSLFVECPVRSFPQVNPKPEVWSKWDWKDVQDSWQWDRFKDSLLTVAAYSSCEEVELFLNDQSLGKKATDTSHHLEASWQVAYRPGVLKAVGYTAGVKVAESLLQTAGEVTSLRLTADRDTIMANNQDLSYITVELTDAKGVRHTQADNALHFSIEGPATIVAVSNANPASLESFQQPQRKAWRGRCQVVIQAGRQKGLVTIRAKGAGVQEGVATIVVR</sequence>
<feature type="chain" id="PRO_5012681577" evidence="4">
    <location>
        <begin position="19"/>
        <end position="791"/>
    </location>
</feature>
<feature type="domain" description="Glycoside hydrolase family 2 immunoglobulin-like beta-sandwich" evidence="5">
    <location>
        <begin position="181"/>
        <end position="291"/>
    </location>
</feature>
<dbReference type="Pfam" id="PF16355">
    <property type="entry name" value="DUF4982"/>
    <property type="match status" value="1"/>
</dbReference>
<proteinExistence type="inferred from homology"/>
<evidence type="ECO:0000256" key="3">
    <source>
        <dbReference type="ARBA" id="ARBA00023295"/>
    </source>
</evidence>
<dbReference type="AlphaFoldDB" id="A0A1N7RG87"/>
<dbReference type="Pfam" id="PF02836">
    <property type="entry name" value="Glyco_hydro_2_C"/>
    <property type="match status" value="1"/>
</dbReference>
<dbReference type="GO" id="GO:0005975">
    <property type="term" value="P:carbohydrate metabolic process"/>
    <property type="evidence" value="ECO:0007669"/>
    <property type="project" value="InterPro"/>
</dbReference>
<dbReference type="SUPFAM" id="SSF49303">
    <property type="entry name" value="beta-Galactosidase/glucuronidase domain"/>
    <property type="match status" value="1"/>
</dbReference>
<dbReference type="InterPro" id="IPR006102">
    <property type="entry name" value="Ig-like_GH2"/>
</dbReference>
<feature type="domain" description="Glycosyl hydrolases family 2 sugar binding" evidence="7">
    <location>
        <begin position="81"/>
        <end position="174"/>
    </location>
</feature>
<dbReference type="InterPro" id="IPR051913">
    <property type="entry name" value="GH2_Domain-Containing"/>
</dbReference>
<dbReference type="PANTHER" id="PTHR42732">
    <property type="entry name" value="BETA-GALACTOSIDASE"/>
    <property type="match status" value="1"/>
</dbReference>
<dbReference type="InterPro" id="IPR023232">
    <property type="entry name" value="Glyco_hydro_2_AS"/>
</dbReference>
<evidence type="ECO:0000259" key="6">
    <source>
        <dbReference type="Pfam" id="PF02836"/>
    </source>
</evidence>
<protein>
    <submittedName>
        <fullName evidence="10">Beta-galactosidase</fullName>
    </submittedName>
</protein>
<dbReference type="InterPro" id="IPR040605">
    <property type="entry name" value="Glyco_hydro2_dom5"/>
</dbReference>
<dbReference type="Pfam" id="PF02837">
    <property type="entry name" value="Glyco_hydro_2_N"/>
    <property type="match status" value="1"/>
</dbReference>
<dbReference type="Pfam" id="PF18565">
    <property type="entry name" value="Glyco_hydro2_C5"/>
    <property type="match status" value="1"/>
</dbReference>
<accession>A0A1N7RG87</accession>
<keyword evidence="11" id="KW-1185">Reference proteome</keyword>
<evidence type="ECO:0000259" key="5">
    <source>
        <dbReference type="Pfam" id="PF00703"/>
    </source>
</evidence>
<evidence type="ECO:0000259" key="9">
    <source>
        <dbReference type="Pfam" id="PF18565"/>
    </source>
</evidence>
<dbReference type="InterPro" id="IPR006103">
    <property type="entry name" value="Glyco_hydro_2_cat"/>
</dbReference>
<dbReference type="InterPro" id="IPR006101">
    <property type="entry name" value="Glyco_hydro_2"/>
</dbReference>
<dbReference type="OrthoDB" id="9801077at2"/>
<keyword evidence="2" id="KW-0378">Hydrolase</keyword>
<dbReference type="EMBL" id="FTOR01000015">
    <property type="protein sequence ID" value="SIT34160.1"/>
    <property type="molecule type" value="Genomic_DNA"/>
</dbReference>
<dbReference type="InterPro" id="IPR036156">
    <property type="entry name" value="Beta-gal/glucu_dom_sf"/>
</dbReference>
<dbReference type="Proteomes" id="UP000186917">
    <property type="component" value="Unassembled WGS sequence"/>
</dbReference>
<dbReference type="PRINTS" id="PR00132">
    <property type="entry name" value="GLHYDRLASE2"/>
</dbReference>
<organism evidence="10 11">
    <name type="scientific">Filimonas lacunae</name>
    <dbReference type="NCBI Taxonomy" id="477680"/>
    <lineage>
        <taxon>Bacteria</taxon>
        <taxon>Pseudomonadati</taxon>
        <taxon>Bacteroidota</taxon>
        <taxon>Chitinophagia</taxon>
        <taxon>Chitinophagales</taxon>
        <taxon>Chitinophagaceae</taxon>
        <taxon>Filimonas</taxon>
    </lineage>
</organism>
<dbReference type="RefSeq" id="WP_084206553.1">
    <property type="nucleotide sequence ID" value="NZ_AP017422.1"/>
</dbReference>
<feature type="domain" description="Glycoside hydrolase family 2 catalytic" evidence="6">
    <location>
        <begin position="300"/>
        <end position="463"/>
    </location>
</feature>
<feature type="domain" description="DUF4982" evidence="8">
    <location>
        <begin position="616"/>
        <end position="672"/>
    </location>
</feature>
<evidence type="ECO:0000256" key="1">
    <source>
        <dbReference type="ARBA" id="ARBA00007401"/>
    </source>
</evidence>
<dbReference type="Gene3D" id="3.20.20.80">
    <property type="entry name" value="Glycosidases"/>
    <property type="match status" value="1"/>
</dbReference>
<feature type="domain" description="Glycoside hydrolase family 2" evidence="9">
    <location>
        <begin position="685"/>
        <end position="784"/>
    </location>
</feature>
<dbReference type="InterPro" id="IPR006104">
    <property type="entry name" value="Glyco_hydro_2_N"/>
</dbReference>
<evidence type="ECO:0000256" key="4">
    <source>
        <dbReference type="SAM" id="SignalP"/>
    </source>
</evidence>
<comment type="similarity">
    <text evidence="1">Belongs to the glycosyl hydrolase 2 family.</text>
</comment>
<dbReference type="InterPro" id="IPR032311">
    <property type="entry name" value="DUF4982"/>
</dbReference>
<reference evidence="11" key="1">
    <citation type="submission" date="2017-01" db="EMBL/GenBank/DDBJ databases">
        <authorList>
            <person name="Varghese N."/>
            <person name="Submissions S."/>
        </authorList>
    </citation>
    <scope>NUCLEOTIDE SEQUENCE [LARGE SCALE GENOMIC DNA]</scope>
    <source>
        <strain evidence="11">DSM 21054</strain>
    </source>
</reference>
<feature type="signal peptide" evidence="4">
    <location>
        <begin position="1"/>
        <end position="18"/>
    </location>
</feature>
<dbReference type="InterPro" id="IPR013783">
    <property type="entry name" value="Ig-like_fold"/>
</dbReference>
<dbReference type="InterPro" id="IPR017853">
    <property type="entry name" value="GH"/>
</dbReference>
<dbReference type="PROSITE" id="PS00608">
    <property type="entry name" value="GLYCOSYL_HYDROL_F2_2"/>
    <property type="match status" value="1"/>
</dbReference>
<dbReference type="Gene3D" id="2.60.40.10">
    <property type="entry name" value="Immunoglobulins"/>
    <property type="match status" value="3"/>
</dbReference>